<feature type="non-terminal residue" evidence="1">
    <location>
        <position position="1"/>
    </location>
</feature>
<dbReference type="PANTHER" id="PTHR47526">
    <property type="entry name" value="ATP-DEPENDENT DNA HELICASE"/>
    <property type="match status" value="1"/>
</dbReference>
<name>A0ABY7FT93_MYAAR</name>
<accession>A0ABY7FT93</accession>
<evidence type="ECO:0000313" key="1">
    <source>
        <dbReference type="EMBL" id="WAR24509.1"/>
    </source>
</evidence>
<evidence type="ECO:0000313" key="2">
    <source>
        <dbReference type="Proteomes" id="UP001164746"/>
    </source>
</evidence>
<organism evidence="1 2">
    <name type="scientific">Mya arenaria</name>
    <name type="common">Soft-shell clam</name>
    <dbReference type="NCBI Taxonomy" id="6604"/>
    <lineage>
        <taxon>Eukaryota</taxon>
        <taxon>Metazoa</taxon>
        <taxon>Spiralia</taxon>
        <taxon>Lophotrochozoa</taxon>
        <taxon>Mollusca</taxon>
        <taxon>Bivalvia</taxon>
        <taxon>Autobranchia</taxon>
        <taxon>Heteroconchia</taxon>
        <taxon>Euheterodonta</taxon>
        <taxon>Imparidentia</taxon>
        <taxon>Neoheterodontei</taxon>
        <taxon>Myida</taxon>
        <taxon>Myoidea</taxon>
        <taxon>Myidae</taxon>
        <taxon>Mya</taxon>
    </lineage>
</organism>
<sequence length="246" mass="27835">GATIPPSSDNLPNYDELSTGWSSDPALLPKLALSDIEKYLIHSSHRTSDSMKMECYRQYIRGLIFYKEKYVHKVMINTLSESSSHCYVKSKCHPSMKQGFHTQWVLMTKGTHLLIMKANCTCPAGSKLADRLGNKSNAVLFDLISPTENDVPVETDLKIADEVKVETSEFITYRSDKYIDLSKTINENQIFASDFLETLSVCGGDVVEEIEMRTRGQHKNPLLDKARKDKITASIFHDVLHRKKST</sequence>
<proteinExistence type="predicted"/>
<reference evidence="1" key="1">
    <citation type="submission" date="2022-11" db="EMBL/GenBank/DDBJ databases">
        <title>Centuries of genome instability and evolution in soft-shell clam transmissible cancer (bioRxiv).</title>
        <authorList>
            <person name="Hart S.F.M."/>
            <person name="Yonemitsu M.A."/>
            <person name="Giersch R.M."/>
            <person name="Beal B.F."/>
            <person name="Arriagada G."/>
            <person name="Davis B.W."/>
            <person name="Ostrander E.A."/>
            <person name="Goff S.P."/>
            <person name="Metzger M.J."/>
        </authorList>
    </citation>
    <scope>NUCLEOTIDE SEQUENCE</scope>
    <source>
        <strain evidence="1">MELC-2E11</strain>
        <tissue evidence="1">Siphon/mantle</tissue>
    </source>
</reference>
<dbReference type="PANTHER" id="PTHR47526:SF3">
    <property type="entry name" value="PHD-TYPE DOMAIN-CONTAINING PROTEIN"/>
    <property type="match status" value="1"/>
</dbReference>
<dbReference type="Proteomes" id="UP001164746">
    <property type="component" value="Chromosome 13"/>
</dbReference>
<dbReference type="EMBL" id="CP111024">
    <property type="protein sequence ID" value="WAR24509.1"/>
    <property type="molecule type" value="Genomic_DNA"/>
</dbReference>
<protein>
    <submittedName>
        <fullName evidence="1">Uncharacterized protein</fullName>
    </submittedName>
</protein>
<gene>
    <name evidence="1" type="ORF">MAR_038178</name>
</gene>
<keyword evidence="2" id="KW-1185">Reference proteome</keyword>